<proteinExistence type="predicted"/>
<keyword evidence="1" id="KW-1133">Transmembrane helix</keyword>
<keyword evidence="1" id="KW-0812">Transmembrane</keyword>
<reference evidence="3 4" key="2">
    <citation type="submission" date="2024-07" db="EMBL/GenBank/DDBJ databases">
        <authorList>
            <person name="Akdeniz Z."/>
        </authorList>
    </citation>
    <scope>NUCLEOTIDE SEQUENCE [LARGE SCALE GENOMIC DNA]</scope>
</reference>
<dbReference type="EMBL" id="CAXDID020000242">
    <property type="protein sequence ID" value="CAL6062879.1"/>
    <property type="molecule type" value="Genomic_DNA"/>
</dbReference>
<protein>
    <recommendedName>
        <fullName evidence="5">Transmembrane protein</fullName>
    </recommendedName>
</protein>
<dbReference type="EMBL" id="CATOUU010000094">
    <property type="protein sequence ID" value="CAI9916132.1"/>
    <property type="molecule type" value="Genomic_DNA"/>
</dbReference>
<reference evidence="2" key="1">
    <citation type="submission" date="2023-06" db="EMBL/GenBank/DDBJ databases">
        <authorList>
            <person name="Kurt Z."/>
        </authorList>
    </citation>
    <scope>NUCLEOTIDE SEQUENCE</scope>
</reference>
<evidence type="ECO:0000256" key="1">
    <source>
        <dbReference type="SAM" id="Phobius"/>
    </source>
</evidence>
<accession>A0AA86NAH1</accession>
<comment type="caution">
    <text evidence="2">The sequence shown here is derived from an EMBL/GenBank/DDBJ whole genome shotgun (WGS) entry which is preliminary data.</text>
</comment>
<evidence type="ECO:0008006" key="5">
    <source>
        <dbReference type="Google" id="ProtNLM"/>
    </source>
</evidence>
<keyword evidence="1" id="KW-0472">Membrane</keyword>
<sequence length="557" mass="62939">MQLLQIVLSVDRSFKQCFSPASTIVGNRLTLTMTLKLLPNPIMQFIPTDNMCKVLDGKSSLAFIRLTSPANGDLKYPTVGTGIAFTYLYNQPINVIYTFANIADYSKTLDATNGGFDILLDGEYQVAASVADVFHTLSNQTSCFSSTRLVASLAQNIFYFEVNPVYCQVASFTPYIEFNNNGKWNRVPILPIETTNIYFTAADYSVSNSNFLTIQRYIIDMGSSPTEYAKYNDTSRSQVQIAMNLLLTDATTVFRLSLDYYVKTDIASISSVADYIFSLDILGCLDQSQSRANMNNELLIFKTKYSENLACMKQVPAVHPMYPALQNIINTLHHIKVKVLVSYDGSYHQQTEYYLPEQFFSLQYLQFKIEDKQFSSTAKAQIFVVLENIMNQTLWVSSSLYVPIQFTCLTKQTTIFEDDNTCFQLWTNQSTRCIANTGNKTLKYTGYLNNDDVYTKLITYQINSLVNYSLAVQKICMSCTNVIEDQDKCQENQKKMKSASNLKNVQFVLESTEEIQFIENTVLNTSQGVWTWVYVIGGCLFLFIGGGVIALTLSNRS</sequence>
<organism evidence="2">
    <name type="scientific">Hexamita inflata</name>
    <dbReference type="NCBI Taxonomy" id="28002"/>
    <lineage>
        <taxon>Eukaryota</taxon>
        <taxon>Metamonada</taxon>
        <taxon>Diplomonadida</taxon>
        <taxon>Hexamitidae</taxon>
        <taxon>Hexamitinae</taxon>
        <taxon>Hexamita</taxon>
    </lineage>
</organism>
<evidence type="ECO:0000313" key="4">
    <source>
        <dbReference type="Proteomes" id="UP001642409"/>
    </source>
</evidence>
<dbReference type="Proteomes" id="UP001642409">
    <property type="component" value="Unassembled WGS sequence"/>
</dbReference>
<evidence type="ECO:0000313" key="2">
    <source>
        <dbReference type="EMBL" id="CAI9916132.1"/>
    </source>
</evidence>
<gene>
    <name evidence="2" type="ORF">HINF_LOCUS3777</name>
    <name evidence="3" type="ORF">HINF_LOCUS50444</name>
</gene>
<dbReference type="AlphaFoldDB" id="A0AA86NAH1"/>
<evidence type="ECO:0000313" key="3">
    <source>
        <dbReference type="EMBL" id="CAL6062879.1"/>
    </source>
</evidence>
<feature type="transmembrane region" description="Helical" evidence="1">
    <location>
        <begin position="529"/>
        <end position="553"/>
    </location>
</feature>
<keyword evidence="4" id="KW-1185">Reference proteome</keyword>
<name>A0AA86NAH1_9EUKA</name>